<evidence type="ECO:0000313" key="1">
    <source>
        <dbReference type="EMBL" id="KAF4141334.1"/>
    </source>
</evidence>
<dbReference type="EMBL" id="JAACNO010001352">
    <property type="protein sequence ID" value="KAF4141334.1"/>
    <property type="molecule type" value="Genomic_DNA"/>
</dbReference>
<protein>
    <submittedName>
        <fullName evidence="1">Uncharacterized protein</fullName>
    </submittedName>
</protein>
<dbReference type="AlphaFoldDB" id="A0A8S9UQL6"/>
<comment type="caution">
    <text evidence="1">The sequence shown here is derived from an EMBL/GenBank/DDBJ whole genome shotgun (WGS) entry which is preliminary data.</text>
</comment>
<gene>
    <name evidence="1" type="ORF">GN958_ATG09440</name>
</gene>
<accession>A0A8S9UQL6</accession>
<sequence length="191" mass="21111">MTTKALIPGNSQRARLTALNAFERFVVAEEMTVKQIQSFIAGDKSGDALCSVLDKFAMHLAFQETSRGSLLSKRSVASYFGNAKNHLLELFPALNSVTDRRLQKIASILDKHCAKRGTEFTHQAPPCTKKDLKALVTVIYKGASTPDDYKDAGLVSLLWYFLGRSFDTASLVKSQVAVYPGKWVCLYDVVN</sequence>
<evidence type="ECO:0000313" key="2">
    <source>
        <dbReference type="Proteomes" id="UP000704712"/>
    </source>
</evidence>
<proteinExistence type="predicted"/>
<dbReference type="Proteomes" id="UP000704712">
    <property type="component" value="Unassembled WGS sequence"/>
</dbReference>
<name>A0A8S9UQL6_PHYIN</name>
<organism evidence="1 2">
    <name type="scientific">Phytophthora infestans</name>
    <name type="common">Potato late blight agent</name>
    <name type="synonym">Botrytis infestans</name>
    <dbReference type="NCBI Taxonomy" id="4787"/>
    <lineage>
        <taxon>Eukaryota</taxon>
        <taxon>Sar</taxon>
        <taxon>Stramenopiles</taxon>
        <taxon>Oomycota</taxon>
        <taxon>Peronosporomycetes</taxon>
        <taxon>Peronosporales</taxon>
        <taxon>Peronosporaceae</taxon>
        <taxon>Phytophthora</taxon>
    </lineage>
</organism>
<reference evidence="1" key="1">
    <citation type="submission" date="2020-03" db="EMBL/GenBank/DDBJ databases">
        <title>Hybrid Assembly of Korean Phytophthora infestans isolates.</title>
        <authorList>
            <person name="Prokchorchik M."/>
            <person name="Lee Y."/>
            <person name="Seo J."/>
            <person name="Cho J.-H."/>
            <person name="Park Y.-E."/>
            <person name="Jang D.-C."/>
            <person name="Im J.-S."/>
            <person name="Choi J.-G."/>
            <person name="Park H.-J."/>
            <person name="Lee G.-B."/>
            <person name="Lee Y.-G."/>
            <person name="Hong S.-Y."/>
            <person name="Cho K."/>
            <person name="Sohn K.H."/>
        </authorList>
    </citation>
    <scope>NUCLEOTIDE SEQUENCE</scope>
    <source>
        <strain evidence="1">KR_2_A2</strain>
    </source>
</reference>